<name>A0A1I1Q104_9GAMM</name>
<protein>
    <recommendedName>
        <fullName evidence="3">DUF3301 domain-containing protein</fullName>
    </recommendedName>
</protein>
<dbReference type="OrthoDB" id="5959530at2"/>
<accession>A0A1I1Q104</accession>
<keyword evidence="2" id="KW-1185">Reference proteome</keyword>
<organism evidence="1 2">
    <name type="scientific">Thiohalospira halophila DSM 15071</name>
    <dbReference type="NCBI Taxonomy" id="1123397"/>
    <lineage>
        <taxon>Bacteria</taxon>
        <taxon>Pseudomonadati</taxon>
        <taxon>Pseudomonadota</taxon>
        <taxon>Gammaproteobacteria</taxon>
        <taxon>Thiohalospirales</taxon>
        <taxon>Thiohalospiraceae</taxon>
        <taxon>Thiohalospira</taxon>
    </lineage>
</organism>
<evidence type="ECO:0000313" key="1">
    <source>
        <dbReference type="EMBL" id="SFD15729.1"/>
    </source>
</evidence>
<proteinExistence type="predicted"/>
<dbReference type="InterPro" id="IPR021732">
    <property type="entry name" value="DUF3301"/>
</dbReference>
<dbReference type="Pfam" id="PF11743">
    <property type="entry name" value="DUF3301"/>
    <property type="match status" value="1"/>
</dbReference>
<dbReference type="STRING" id="1123397.SAMN05660831_00924"/>
<dbReference type="EMBL" id="FOMJ01000002">
    <property type="protein sequence ID" value="SFD15729.1"/>
    <property type="molecule type" value="Genomic_DNA"/>
</dbReference>
<evidence type="ECO:0008006" key="3">
    <source>
        <dbReference type="Google" id="ProtNLM"/>
    </source>
</evidence>
<dbReference type="AlphaFoldDB" id="A0A1I1Q104"/>
<sequence length="107" mass="11998">MLDHTFILTTFAIGLILVAWARGLGFRERALALARQACQRAGVQLLDESVSLAGLRPVWHRGVPAIRRTYQFEFSRGGDRRAGFLRFVGGRPEAVWLDHPEGGLWNP</sequence>
<reference evidence="1 2" key="1">
    <citation type="submission" date="2016-10" db="EMBL/GenBank/DDBJ databases">
        <authorList>
            <person name="de Groot N.N."/>
        </authorList>
    </citation>
    <scope>NUCLEOTIDE SEQUENCE [LARGE SCALE GENOMIC DNA]</scope>
    <source>
        <strain evidence="1 2">HL3</strain>
    </source>
</reference>
<dbReference type="Proteomes" id="UP000198611">
    <property type="component" value="Unassembled WGS sequence"/>
</dbReference>
<evidence type="ECO:0000313" key="2">
    <source>
        <dbReference type="Proteomes" id="UP000198611"/>
    </source>
</evidence>
<dbReference type="RefSeq" id="WP_093427585.1">
    <property type="nucleotide sequence ID" value="NZ_FOMJ01000002.1"/>
</dbReference>
<gene>
    <name evidence="1" type="ORF">SAMN05660831_00924</name>
</gene>